<accession>A0ABD0MBS3</accession>
<evidence type="ECO:0000313" key="2">
    <source>
        <dbReference type="EMBL" id="KAK7508458.1"/>
    </source>
</evidence>
<feature type="compositionally biased region" description="Polar residues" evidence="1">
    <location>
        <begin position="63"/>
        <end position="73"/>
    </location>
</feature>
<dbReference type="EMBL" id="JACVVK020000001">
    <property type="protein sequence ID" value="KAK7508458.1"/>
    <property type="molecule type" value="Genomic_DNA"/>
</dbReference>
<name>A0ABD0MBS3_9CAEN</name>
<evidence type="ECO:0000256" key="1">
    <source>
        <dbReference type="SAM" id="MobiDB-lite"/>
    </source>
</evidence>
<sequence length="73" mass="7952">MLSSAGNAPVHIGTHWSVRGRRWTKSFMLAQTSSVFRNEIRTFGGQVCTTSVNGGCQEHSDSRPAQTDLSDVV</sequence>
<proteinExistence type="predicted"/>
<comment type="caution">
    <text evidence="2">The sequence shown here is derived from an EMBL/GenBank/DDBJ whole genome shotgun (WGS) entry which is preliminary data.</text>
</comment>
<gene>
    <name evidence="2" type="ORF">BaRGS_00000024</name>
</gene>
<dbReference type="AlphaFoldDB" id="A0ABD0MBS3"/>
<reference evidence="2 3" key="1">
    <citation type="journal article" date="2023" name="Sci. Data">
        <title>Genome assembly of the Korean intertidal mud-creeper Batillaria attramentaria.</title>
        <authorList>
            <person name="Patra A.K."/>
            <person name="Ho P.T."/>
            <person name="Jun S."/>
            <person name="Lee S.J."/>
            <person name="Kim Y."/>
            <person name="Won Y.J."/>
        </authorList>
    </citation>
    <scope>NUCLEOTIDE SEQUENCE [LARGE SCALE GENOMIC DNA]</scope>
    <source>
        <strain evidence="2">Wonlab-2016</strain>
    </source>
</reference>
<keyword evidence="3" id="KW-1185">Reference proteome</keyword>
<protein>
    <submittedName>
        <fullName evidence="2">Uncharacterized protein</fullName>
    </submittedName>
</protein>
<organism evidence="2 3">
    <name type="scientific">Batillaria attramentaria</name>
    <dbReference type="NCBI Taxonomy" id="370345"/>
    <lineage>
        <taxon>Eukaryota</taxon>
        <taxon>Metazoa</taxon>
        <taxon>Spiralia</taxon>
        <taxon>Lophotrochozoa</taxon>
        <taxon>Mollusca</taxon>
        <taxon>Gastropoda</taxon>
        <taxon>Caenogastropoda</taxon>
        <taxon>Sorbeoconcha</taxon>
        <taxon>Cerithioidea</taxon>
        <taxon>Batillariidae</taxon>
        <taxon>Batillaria</taxon>
    </lineage>
</organism>
<dbReference type="Proteomes" id="UP001519460">
    <property type="component" value="Unassembled WGS sequence"/>
</dbReference>
<evidence type="ECO:0000313" key="3">
    <source>
        <dbReference type="Proteomes" id="UP001519460"/>
    </source>
</evidence>
<feature type="region of interest" description="Disordered" evidence="1">
    <location>
        <begin position="53"/>
        <end position="73"/>
    </location>
</feature>